<gene>
    <name evidence="4" type="ORF">INT43_005459</name>
</gene>
<dbReference type="PANTHER" id="PTHR12747">
    <property type="entry name" value="ELONGATOR COMPLEX PROTEIN 1"/>
    <property type="match status" value="1"/>
</dbReference>
<dbReference type="UniPathway" id="UPA00988"/>
<evidence type="ECO:0000256" key="1">
    <source>
        <dbReference type="SAM" id="MobiDB-lite"/>
    </source>
</evidence>
<dbReference type="Pfam" id="PF23936">
    <property type="entry name" value="HB_ELP1"/>
    <property type="match status" value="1"/>
</dbReference>
<dbReference type="GO" id="GO:0033588">
    <property type="term" value="C:elongator holoenzyme complex"/>
    <property type="evidence" value="ECO:0007669"/>
    <property type="project" value="InterPro"/>
</dbReference>
<reference evidence="4" key="1">
    <citation type="submission" date="2020-12" db="EMBL/GenBank/DDBJ databases">
        <title>Metabolic potential, ecology and presence of endohyphal bacteria is reflected in genomic diversity of Mucoromycotina.</title>
        <authorList>
            <person name="Muszewska A."/>
            <person name="Okrasinska A."/>
            <person name="Steczkiewicz K."/>
            <person name="Drgas O."/>
            <person name="Orlowska M."/>
            <person name="Perlinska-Lenart U."/>
            <person name="Aleksandrzak-Piekarczyk T."/>
            <person name="Szatraj K."/>
            <person name="Zielenkiewicz U."/>
            <person name="Pilsyk S."/>
            <person name="Malc E."/>
            <person name="Mieczkowski P."/>
            <person name="Kruszewska J.S."/>
            <person name="Biernat P."/>
            <person name="Pawlowska J."/>
        </authorList>
    </citation>
    <scope>NUCLEOTIDE SEQUENCE</scope>
    <source>
        <strain evidence="4">WA0000067209</strain>
    </source>
</reference>
<dbReference type="PANTHER" id="PTHR12747:SF0">
    <property type="entry name" value="ELONGATOR COMPLEX PROTEIN 1"/>
    <property type="match status" value="1"/>
</dbReference>
<organism evidence="4 5">
    <name type="scientific">Mortierella isabellina</name>
    <name type="common">Filamentous fungus</name>
    <name type="synonym">Umbelopsis isabellina</name>
    <dbReference type="NCBI Taxonomy" id="91625"/>
    <lineage>
        <taxon>Eukaryota</taxon>
        <taxon>Fungi</taxon>
        <taxon>Fungi incertae sedis</taxon>
        <taxon>Mucoromycota</taxon>
        <taxon>Mucoromycotina</taxon>
        <taxon>Umbelopsidomycetes</taxon>
        <taxon>Umbelopsidales</taxon>
        <taxon>Umbelopsidaceae</taxon>
        <taxon>Umbelopsis</taxon>
    </lineage>
</organism>
<dbReference type="EMBL" id="JAEPQZ010000010">
    <property type="protein sequence ID" value="KAG2176225.1"/>
    <property type="molecule type" value="Genomic_DNA"/>
</dbReference>
<proteinExistence type="predicted"/>
<feature type="domain" description="ELP1 TPR" evidence="2">
    <location>
        <begin position="1"/>
        <end position="76"/>
    </location>
</feature>
<comment type="caution">
    <text evidence="4">The sequence shown here is derived from an EMBL/GenBank/DDBJ whole genome shotgun (WGS) entry which is preliminary data.</text>
</comment>
<dbReference type="AlphaFoldDB" id="A0A8H7UAZ7"/>
<evidence type="ECO:0000259" key="3">
    <source>
        <dbReference type="Pfam" id="PF23936"/>
    </source>
</evidence>
<feature type="domain" description="ELP1 three-helical bundle" evidence="3">
    <location>
        <begin position="130"/>
        <end position="309"/>
    </location>
</feature>
<dbReference type="InterPro" id="IPR006849">
    <property type="entry name" value="Elp1"/>
</dbReference>
<feature type="non-terminal residue" evidence="4">
    <location>
        <position position="348"/>
    </location>
</feature>
<dbReference type="Proteomes" id="UP000654370">
    <property type="component" value="Unassembled WGS sequence"/>
</dbReference>
<dbReference type="GO" id="GO:0002926">
    <property type="term" value="P:tRNA wobble base 5-methoxycarbonylmethyl-2-thiouridinylation"/>
    <property type="evidence" value="ECO:0007669"/>
    <property type="project" value="TreeGrafter"/>
</dbReference>
<feature type="non-terminal residue" evidence="4">
    <location>
        <position position="1"/>
    </location>
</feature>
<name>A0A8H7UAZ7_MORIS</name>
<dbReference type="InterPro" id="IPR056169">
    <property type="entry name" value="HB_ELP1"/>
</dbReference>
<dbReference type="OrthoDB" id="40048at2759"/>
<dbReference type="Pfam" id="PF23878">
    <property type="entry name" value="TPR_ELP1"/>
    <property type="match status" value="1"/>
</dbReference>
<feature type="compositionally biased region" description="Polar residues" evidence="1">
    <location>
        <begin position="212"/>
        <end position="226"/>
    </location>
</feature>
<protein>
    <submittedName>
        <fullName evidence="4">Uncharacterized protein</fullName>
    </submittedName>
</protein>
<evidence type="ECO:0000259" key="2">
    <source>
        <dbReference type="Pfam" id="PF23878"/>
    </source>
</evidence>
<dbReference type="GO" id="GO:0005829">
    <property type="term" value="C:cytosol"/>
    <property type="evidence" value="ECO:0007669"/>
    <property type="project" value="TreeGrafter"/>
</dbReference>
<feature type="region of interest" description="Disordered" evidence="1">
    <location>
        <begin position="212"/>
        <end position="243"/>
    </location>
</feature>
<dbReference type="GO" id="GO:0000049">
    <property type="term" value="F:tRNA binding"/>
    <property type="evidence" value="ECO:0007669"/>
    <property type="project" value="TreeGrafter"/>
</dbReference>
<keyword evidence="5" id="KW-1185">Reference proteome</keyword>
<evidence type="ECO:0000313" key="4">
    <source>
        <dbReference type="EMBL" id="KAG2176225.1"/>
    </source>
</evidence>
<accession>A0A8H7UAZ7</accession>
<dbReference type="InterPro" id="IPR056166">
    <property type="entry name" value="TPR_ELP1"/>
</dbReference>
<evidence type="ECO:0000313" key="5">
    <source>
        <dbReference type="Proteomes" id="UP000654370"/>
    </source>
</evidence>
<sequence>RTQYDEAAIAYTLAGANQDALDAYCLGNSWKEALSIAKQLQYSEDAISDLAYSLIESLKEKRRYNEAARVALDYTKVKVFAQKIQVQKFFFLYNSKFVLHQDVENAVESLIRGNHWSESVRVSHSFGRADLIETHIKPGLAETFSQHKDDIKDMQEQFEKQITRLRELREKKPDAYMNMPDDPTLENVDMFSDTTSMYSQFTRYTSTTAQMSQASARSSTNFAQFNSRSSKNKRREERKKNSGRKGTIYEEEYLVSSLKRLYERAYAMQTEIGEISKSLVVYGYMEEAKAIQKQFLVLLEKLSEAIDGIFVPLQLQQPPNDDGVIPPPTVIEKPSMVAVKWKLELLLD</sequence>